<name>A0A8B8KVS0_ABRPR</name>
<protein>
    <submittedName>
        <fullName evidence="11">Vacuolar-processing enzyme delta-isozyme-like</fullName>
    </submittedName>
</protein>
<organism evidence="10 11">
    <name type="scientific">Abrus precatorius</name>
    <name type="common">Indian licorice</name>
    <name type="synonym">Glycine abrus</name>
    <dbReference type="NCBI Taxonomy" id="3816"/>
    <lineage>
        <taxon>Eukaryota</taxon>
        <taxon>Viridiplantae</taxon>
        <taxon>Streptophyta</taxon>
        <taxon>Embryophyta</taxon>
        <taxon>Tracheophyta</taxon>
        <taxon>Spermatophyta</taxon>
        <taxon>Magnoliopsida</taxon>
        <taxon>eudicotyledons</taxon>
        <taxon>Gunneridae</taxon>
        <taxon>Pentapetalae</taxon>
        <taxon>rosids</taxon>
        <taxon>fabids</taxon>
        <taxon>Fabales</taxon>
        <taxon>Fabaceae</taxon>
        <taxon>Papilionoideae</taxon>
        <taxon>50 kb inversion clade</taxon>
        <taxon>NPAAA clade</taxon>
        <taxon>indigoferoid/millettioid clade</taxon>
        <taxon>Abreae</taxon>
        <taxon>Abrus</taxon>
    </lineage>
</organism>
<dbReference type="PANTHER" id="PTHR12000:SF52">
    <property type="entry name" value="LEGUMAIN PROTEIN-RELATED"/>
    <property type="match status" value="1"/>
</dbReference>
<dbReference type="InterPro" id="IPR001096">
    <property type="entry name" value="Peptidase_C13"/>
</dbReference>
<keyword evidence="7" id="KW-0325">Glycoprotein</keyword>
<dbReference type="AlphaFoldDB" id="A0A8B8KVS0"/>
<evidence type="ECO:0000256" key="5">
    <source>
        <dbReference type="ARBA" id="ARBA00022807"/>
    </source>
</evidence>
<gene>
    <name evidence="11" type="primary">LOC113859483</name>
</gene>
<feature type="active site" evidence="8">
    <location>
        <position position="157"/>
    </location>
</feature>
<feature type="active site" description="Nucleophile" evidence="8">
    <location>
        <position position="199"/>
    </location>
</feature>
<dbReference type="CDD" id="cd21115">
    <property type="entry name" value="legumain_C"/>
    <property type="match status" value="1"/>
</dbReference>
<keyword evidence="10" id="KW-1185">Reference proteome</keyword>
<evidence type="ECO:0000256" key="3">
    <source>
        <dbReference type="ARBA" id="ARBA00022729"/>
    </source>
</evidence>
<dbReference type="GeneID" id="113859483"/>
<keyword evidence="2" id="KW-0645">Protease</keyword>
<comment type="similarity">
    <text evidence="1">Belongs to the peptidase C13 family.</text>
</comment>
<dbReference type="GO" id="GO:0006624">
    <property type="term" value="P:vacuolar protein processing"/>
    <property type="evidence" value="ECO:0007669"/>
    <property type="project" value="TreeGrafter"/>
</dbReference>
<dbReference type="FunFam" id="1.10.132.130:FF:000001">
    <property type="entry name" value="Vacuolar-processing enzyme beta-isozyme"/>
    <property type="match status" value="1"/>
</dbReference>
<evidence type="ECO:0000313" key="10">
    <source>
        <dbReference type="Proteomes" id="UP000694853"/>
    </source>
</evidence>
<reference evidence="10" key="1">
    <citation type="journal article" date="2019" name="Toxins">
        <title>Detection of Abrin-Like and Prepropulchellin-Like Toxin Genes and Transcripts Using Whole Genome Sequencing and Full-Length Transcript Sequencing of Abrus precatorius.</title>
        <authorList>
            <person name="Hovde B.T."/>
            <person name="Daligault H.E."/>
            <person name="Hanschen E.R."/>
            <person name="Kunde Y.A."/>
            <person name="Johnson M.B."/>
            <person name="Starkenburg S.R."/>
            <person name="Johnson S.L."/>
        </authorList>
    </citation>
    <scope>NUCLEOTIDE SEQUENCE [LARGE SCALE GENOMIC DNA]</scope>
</reference>
<keyword evidence="3" id="KW-0732">Signal</keyword>
<dbReference type="PIRSF" id="PIRSF500139">
    <property type="entry name" value="AE"/>
    <property type="match status" value="1"/>
</dbReference>
<dbReference type="RefSeq" id="XP_027348046.1">
    <property type="nucleotide sequence ID" value="XM_027492245.1"/>
</dbReference>
<dbReference type="FunFam" id="3.40.50.1460:FF:000005">
    <property type="entry name" value="Vacuolar-processing enzyme beta-isozyme"/>
    <property type="match status" value="1"/>
</dbReference>
<evidence type="ECO:0000256" key="7">
    <source>
        <dbReference type="ARBA" id="ARBA00023180"/>
    </source>
</evidence>
<dbReference type="InterPro" id="IPR048501">
    <property type="entry name" value="Legum_prodom"/>
</dbReference>
<dbReference type="Pfam" id="PF20985">
    <property type="entry name" value="Legum_prodom"/>
    <property type="match status" value="1"/>
</dbReference>
<keyword evidence="5" id="KW-0788">Thiol protease</keyword>
<keyword evidence="6" id="KW-1015">Disulfide bond</keyword>
<evidence type="ECO:0000256" key="4">
    <source>
        <dbReference type="ARBA" id="ARBA00022801"/>
    </source>
</evidence>
<evidence type="ECO:0000256" key="1">
    <source>
        <dbReference type="ARBA" id="ARBA00009941"/>
    </source>
</evidence>
<dbReference type="GO" id="GO:0004197">
    <property type="term" value="F:cysteine-type endopeptidase activity"/>
    <property type="evidence" value="ECO:0007669"/>
    <property type="project" value="InterPro"/>
</dbReference>
<dbReference type="GO" id="GO:0005773">
    <property type="term" value="C:vacuole"/>
    <property type="evidence" value="ECO:0007669"/>
    <property type="project" value="GOC"/>
</dbReference>
<dbReference type="InterPro" id="IPR046427">
    <property type="entry name" value="Legumain_prodom_sf"/>
</dbReference>
<keyword evidence="4" id="KW-0378">Hydrolase</keyword>
<dbReference type="Proteomes" id="UP000694853">
    <property type="component" value="Unplaced"/>
</dbReference>
<evidence type="ECO:0000256" key="2">
    <source>
        <dbReference type="ARBA" id="ARBA00022670"/>
    </source>
</evidence>
<reference evidence="11" key="2">
    <citation type="submission" date="2025-08" db="UniProtKB">
        <authorList>
            <consortium name="RefSeq"/>
        </authorList>
    </citation>
    <scope>IDENTIFICATION</scope>
    <source>
        <tissue evidence="11">Young leaves</tissue>
    </source>
</reference>
<proteinExistence type="inferred from homology"/>
<dbReference type="PRINTS" id="PR00776">
    <property type="entry name" value="HEMOGLOBNASE"/>
</dbReference>
<feature type="domain" description="Legumain prodomain" evidence="9">
    <location>
        <begin position="369"/>
        <end position="465"/>
    </location>
</feature>
<evidence type="ECO:0000256" key="8">
    <source>
        <dbReference type="PIRSR" id="PIRSR019663-1"/>
    </source>
</evidence>
<dbReference type="Gene3D" id="1.10.132.130">
    <property type="match status" value="1"/>
</dbReference>
<dbReference type="OrthoDB" id="192611at2759"/>
<dbReference type="PIRSF" id="PIRSF019663">
    <property type="entry name" value="Legumain"/>
    <property type="match status" value="1"/>
</dbReference>
<dbReference type="InterPro" id="IPR043577">
    <property type="entry name" value="AE"/>
</dbReference>
<evidence type="ECO:0000256" key="6">
    <source>
        <dbReference type="ARBA" id="ARBA00023157"/>
    </source>
</evidence>
<sequence length="529" mass="59190">MNLKIKCWVTVIATVWMSLTMSVLEGVRLVPNQYSQGKRWALLVAGSKDYENYRHQADVCHAYQLLKNGGLKDENIIVFMYDDIASNPENPRPGVIINKPKGPNVYKGVPKDYTGGAASVANFFAVLSGNRSALSGGSGKVLKTGPNDIIFIYYTDHGSPGLIGMPDEDYITAKDFVHALKKKHSTKSYKKMVIYLEACESGSMFEGLLPNNINIYVTTASNANESSYAFYCPDFYPSAPPEYTTCLGDTYSISWLEDSDENDLTKETLQKQYEAVRRRTLLGYMNMSSHVMQYGDKKLKNDFLDTYFGGARPASVGDEYHQTNYANSYSFEPSTQTRVVNQHDAHLLYLSHKVKRASGGSSEKLKAQKEFEDEIAHRDHVDNAVHLIGDLLFGKEKSTTVMLHVRPPGQPLVDDWDCFKTLIKTYESHCGALSSYGRKYSRAFANMCNAGISEEQLVATLLQACPKENHDIINMANRTLKELVAPDVNYHALAIQYPNLDADFELKSGLIHLLPKFHGLVGEDPHKHL</sequence>
<dbReference type="GO" id="GO:0051603">
    <property type="term" value="P:proteolysis involved in protein catabolic process"/>
    <property type="evidence" value="ECO:0007669"/>
    <property type="project" value="InterPro"/>
</dbReference>
<accession>A0A8B8KVS0</accession>
<dbReference type="Gene3D" id="3.40.50.1460">
    <property type="match status" value="1"/>
</dbReference>
<dbReference type="PANTHER" id="PTHR12000">
    <property type="entry name" value="HEMOGLOBINASE FAMILY MEMBER"/>
    <property type="match status" value="1"/>
</dbReference>
<dbReference type="Pfam" id="PF01650">
    <property type="entry name" value="Peptidase_C13"/>
    <property type="match status" value="1"/>
</dbReference>
<dbReference type="KEGG" id="aprc:113859483"/>
<evidence type="ECO:0000313" key="11">
    <source>
        <dbReference type="RefSeq" id="XP_027348046.1"/>
    </source>
</evidence>
<evidence type="ECO:0000259" key="9">
    <source>
        <dbReference type="Pfam" id="PF20985"/>
    </source>
</evidence>